<keyword evidence="2" id="KW-1185">Reference proteome</keyword>
<name>A0ACC0RR50_POPTR</name>
<evidence type="ECO:0000313" key="2">
    <source>
        <dbReference type="Proteomes" id="UP000006729"/>
    </source>
</evidence>
<organism evidence="1 2">
    <name type="scientific">Populus trichocarpa</name>
    <name type="common">Western balsam poplar</name>
    <name type="synonym">Populus balsamifera subsp. trichocarpa</name>
    <dbReference type="NCBI Taxonomy" id="3694"/>
    <lineage>
        <taxon>Eukaryota</taxon>
        <taxon>Viridiplantae</taxon>
        <taxon>Streptophyta</taxon>
        <taxon>Embryophyta</taxon>
        <taxon>Tracheophyta</taxon>
        <taxon>Spermatophyta</taxon>
        <taxon>Magnoliopsida</taxon>
        <taxon>eudicotyledons</taxon>
        <taxon>Gunneridae</taxon>
        <taxon>Pentapetalae</taxon>
        <taxon>rosids</taxon>
        <taxon>fabids</taxon>
        <taxon>Malpighiales</taxon>
        <taxon>Salicaceae</taxon>
        <taxon>Saliceae</taxon>
        <taxon>Populus</taxon>
    </lineage>
</organism>
<protein>
    <submittedName>
        <fullName evidence="1">Uncharacterized protein</fullName>
    </submittedName>
</protein>
<gene>
    <name evidence="1" type="ORF">POPTR_017G071050v4</name>
</gene>
<comment type="caution">
    <text evidence="1">The sequence shown here is derived from an EMBL/GenBank/DDBJ whole genome shotgun (WGS) entry which is preliminary data.</text>
</comment>
<reference evidence="1 2" key="1">
    <citation type="journal article" date="2006" name="Science">
        <title>The genome of black cottonwood, Populus trichocarpa (Torr. &amp; Gray).</title>
        <authorList>
            <person name="Tuskan G.A."/>
            <person name="Difazio S."/>
            <person name="Jansson S."/>
            <person name="Bohlmann J."/>
            <person name="Grigoriev I."/>
            <person name="Hellsten U."/>
            <person name="Putnam N."/>
            <person name="Ralph S."/>
            <person name="Rombauts S."/>
            <person name="Salamov A."/>
            <person name="Schein J."/>
            <person name="Sterck L."/>
            <person name="Aerts A."/>
            <person name="Bhalerao R.R."/>
            <person name="Bhalerao R.P."/>
            <person name="Blaudez D."/>
            <person name="Boerjan W."/>
            <person name="Brun A."/>
            <person name="Brunner A."/>
            <person name="Busov V."/>
            <person name="Campbell M."/>
            <person name="Carlson J."/>
            <person name="Chalot M."/>
            <person name="Chapman J."/>
            <person name="Chen G.L."/>
            <person name="Cooper D."/>
            <person name="Coutinho P.M."/>
            <person name="Couturier J."/>
            <person name="Covert S."/>
            <person name="Cronk Q."/>
            <person name="Cunningham R."/>
            <person name="Davis J."/>
            <person name="Degroeve S."/>
            <person name="Dejardin A."/>
            <person name="Depamphilis C."/>
            <person name="Detter J."/>
            <person name="Dirks B."/>
            <person name="Dubchak I."/>
            <person name="Duplessis S."/>
            <person name="Ehlting J."/>
            <person name="Ellis B."/>
            <person name="Gendler K."/>
            <person name="Goodstein D."/>
            <person name="Gribskov M."/>
            <person name="Grimwood J."/>
            <person name="Groover A."/>
            <person name="Gunter L."/>
            <person name="Hamberger B."/>
            <person name="Heinze B."/>
            <person name="Helariutta Y."/>
            <person name="Henrissat B."/>
            <person name="Holligan D."/>
            <person name="Holt R."/>
            <person name="Huang W."/>
            <person name="Islam-Faridi N."/>
            <person name="Jones S."/>
            <person name="Jones-Rhoades M."/>
            <person name="Jorgensen R."/>
            <person name="Joshi C."/>
            <person name="Kangasjarvi J."/>
            <person name="Karlsson J."/>
            <person name="Kelleher C."/>
            <person name="Kirkpatrick R."/>
            <person name="Kirst M."/>
            <person name="Kohler A."/>
            <person name="Kalluri U."/>
            <person name="Larimer F."/>
            <person name="Leebens-Mack J."/>
            <person name="Leple J.C."/>
            <person name="Locascio P."/>
            <person name="Lou Y."/>
            <person name="Lucas S."/>
            <person name="Martin F."/>
            <person name="Montanini B."/>
            <person name="Napoli C."/>
            <person name="Nelson D.R."/>
            <person name="Nelson C."/>
            <person name="Nieminen K."/>
            <person name="Nilsson O."/>
            <person name="Pereda V."/>
            <person name="Peter G."/>
            <person name="Philippe R."/>
            <person name="Pilate G."/>
            <person name="Poliakov A."/>
            <person name="Razumovskaya J."/>
            <person name="Richardson P."/>
            <person name="Rinaldi C."/>
            <person name="Ritland K."/>
            <person name="Rouze P."/>
            <person name="Ryaboy D."/>
            <person name="Schmutz J."/>
            <person name="Schrader J."/>
            <person name="Segerman B."/>
            <person name="Shin H."/>
            <person name="Siddiqui A."/>
            <person name="Sterky F."/>
            <person name="Terry A."/>
            <person name="Tsai C.J."/>
            <person name="Uberbacher E."/>
            <person name="Unneberg P."/>
            <person name="Vahala J."/>
            <person name="Wall K."/>
            <person name="Wessler S."/>
            <person name="Yang G."/>
            <person name="Yin T."/>
            <person name="Douglas C."/>
            <person name="Marra M."/>
            <person name="Sandberg G."/>
            <person name="Van de Peer Y."/>
            <person name="Rokhsar D."/>
        </authorList>
    </citation>
    <scope>NUCLEOTIDE SEQUENCE [LARGE SCALE GENOMIC DNA]</scope>
    <source>
        <strain evidence="2">cv. Nisqually</strain>
    </source>
</reference>
<dbReference type="EMBL" id="CM009306">
    <property type="protein sequence ID" value="KAI9379275.1"/>
    <property type="molecule type" value="Genomic_DNA"/>
</dbReference>
<dbReference type="Proteomes" id="UP000006729">
    <property type="component" value="Chromosome 17"/>
</dbReference>
<accession>A0ACC0RR50</accession>
<sequence>MFWESEDLGFRFSIQTSLHQLLRRQAVIHCSSFLIHTVQPPSSPFLECLVAKDNSFLLPLAQAGLVDVTLLLRCCCFFFLLCKHFCRQQWNNYSKCFWNTVINQKKRKRKRLKSDSEK</sequence>
<evidence type="ECO:0000313" key="1">
    <source>
        <dbReference type="EMBL" id="KAI9379275.1"/>
    </source>
</evidence>
<proteinExistence type="predicted"/>